<keyword evidence="4" id="KW-0732">Signal</keyword>
<keyword evidence="13" id="KW-0812">Transmembrane</keyword>
<dbReference type="PRINTS" id="PR00725">
    <property type="entry name" value="DADACBPTASE1"/>
</dbReference>
<evidence type="ECO:0000256" key="3">
    <source>
        <dbReference type="ARBA" id="ARBA00022679"/>
    </source>
</evidence>
<organism evidence="15 16">
    <name type="scientific">Candidatus Giovannonibacteria bacterium GW2011_GWA2_44_13b</name>
    <dbReference type="NCBI Taxonomy" id="1618647"/>
    <lineage>
        <taxon>Bacteria</taxon>
        <taxon>Candidatus Giovannoniibacteriota</taxon>
    </lineage>
</organism>
<evidence type="ECO:0000256" key="7">
    <source>
        <dbReference type="ARBA" id="ARBA00022984"/>
    </source>
</evidence>
<dbReference type="InterPro" id="IPR018044">
    <property type="entry name" value="Peptidase_S11"/>
</dbReference>
<evidence type="ECO:0000256" key="11">
    <source>
        <dbReference type="PROSITE-ProRule" id="PRU01373"/>
    </source>
</evidence>
<evidence type="ECO:0000256" key="2">
    <source>
        <dbReference type="ARBA" id="ARBA00007164"/>
    </source>
</evidence>
<keyword evidence="7 11" id="KW-0573">Peptidoglycan synthesis</keyword>
<evidence type="ECO:0000256" key="1">
    <source>
        <dbReference type="ARBA" id="ARBA00004752"/>
    </source>
</evidence>
<keyword evidence="3" id="KW-0808">Transferase</keyword>
<dbReference type="PROSITE" id="PS52029">
    <property type="entry name" value="LD_TPASE"/>
    <property type="match status" value="1"/>
</dbReference>
<dbReference type="PANTHER" id="PTHR30582:SF2">
    <property type="entry name" value="L,D-TRANSPEPTIDASE YCIB-RELATED"/>
    <property type="match status" value="1"/>
</dbReference>
<evidence type="ECO:0000256" key="4">
    <source>
        <dbReference type="ARBA" id="ARBA00022729"/>
    </source>
</evidence>
<feature type="domain" description="L,D-TPase catalytic" evidence="14">
    <location>
        <begin position="95"/>
        <end position="211"/>
    </location>
</feature>
<keyword evidence="13" id="KW-1133">Transmembrane helix</keyword>
<dbReference type="GO" id="GO:0071555">
    <property type="term" value="P:cell wall organization"/>
    <property type="evidence" value="ECO:0007669"/>
    <property type="project" value="UniProtKB-UniRule"/>
</dbReference>
<sequence length="515" mass="57786">MEVNFDKNGFFYCLKATFLIGAVFFVGRFVAAEYALFAEGPEAIGAPAYVAVEKSSAAAGPQEPEYQELAQADGIFANGEEVLAKSRELSEAGEEFIYIDLDSMKLTIYKGKEEVRIFPVMAKGRPGSFFETPSGFYEINYKETNHFSSIGKVWMPYSMHIFGNYFIHGWPYYPNGKPVEAAYSGGCIRLSKAGSKELFSFAKEGMQVLIYDKKSMEPVFAGNSYFRKVLSTKNSKPLAISADAALAADFETGQILFSKEQKAVFPIASVTKLMTALVASESFQTKVFRVDKEALETYGNSAGLVEGELFDSEELLYPLLLASSNDAAALYQEQGWNFMRSMNQKALAVGMRNTYYEDPSGLDQRNTSTPEDLFKLLQYIYNNKKPIFDILSLDKYKLISKNKKKAHVWENVNWPKEDGRFISGKSGYTDEALQTMAGVYKVKLSEGEERNIAVIVLHSLDREKDINKIIKNLEENIFYGNVLVKNPPEETESPTKIIFNEANIFEAVKPFQLGR</sequence>
<dbReference type="GO" id="GO:0005576">
    <property type="term" value="C:extracellular region"/>
    <property type="evidence" value="ECO:0007669"/>
    <property type="project" value="TreeGrafter"/>
</dbReference>
<evidence type="ECO:0000259" key="14">
    <source>
        <dbReference type="PROSITE" id="PS52029"/>
    </source>
</evidence>
<gene>
    <name evidence="15" type="ORF">UW30_C0003G0042</name>
</gene>
<dbReference type="InterPro" id="IPR050979">
    <property type="entry name" value="LD-transpeptidase"/>
</dbReference>
<dbReference type="Proteomes" id="UP000034736">
    <property type="component" value="Unassembled WGS sequence"/>
</dbReference>
<feature type="binding site" evidence="10">
    <location>
        <position position="425"/>
    </location>
    <ligand>
        <name>substrate</name>
    </ligand>
</feature>
<evidence type="ECO:0000256" key="10">
    <source>
        <dbReference type="PIRSR" id="PIRSR618044-2"/>
    </source>
</evidence>
<dbReference type="CDD" id="cd16913">
    <property type="entry name" value="YkuD_like"/>
    <property type="match status" value="1"/>
</dbReference>
<evidence type="ECO:0000256" key="5">
    <source>
        <dbReference type="ARBA" id="ARBA00022801"/>
    </source>
</evidence>
<keyword evidence="15" id="KW-0645">Protease</keyword>
<keyword evidence="6 11" id="KW-0133">Cell shape</keyword>
<dbReference type="InterPro" id="IPR012338">
    <property type="entry name" value="Beta-lactam/transpept-like"/>
</dbReference>
<evidence type="ECO:0000256" key="12">
    <source>
        <dbReference type="RuleBase" id="RU004016"/>
    </source>
</evidence>
<comment type="pathway">
    <text evidence="1 11">Cell wall biogenesis; peptidoglycan biosynthesis.</text>
</comment>
<dbReference type="InterPro" id="IPR001967">
    <property type="entry name" value="Peptidase_S11_N"/>
</dbReference>
<dbReference type="GO" id="GO:0009002">
    <property type="term" value="F:serine-type D-Ala-D-Ala carboxypeptidase activity"/>
    <property type="evidence" value="ECO:0007669"/>
    <property type="project" value="InterPro"/>
</dbReference>
<dbReference type="SUPFAM" id="SSF56601">
    <property type="entry name" value="beta-lactamase/transpeptidase-like"/>
    <property type="match status" value="1"/>
</dbReference>
<feature type="active site" evidence="9">
    <location>
        <position position="323"/>
    </location>
</feature>
<dbReference type="InterPro" id="IPR005490">
    <property type="entry name" value="LD_TPept_cat_dom"/>
</dbReference>
<dbReference type="Gene3D" id="3.40.710.10">
    <property type="entry name" value="DD-peptidase/beta-lactamase superfamily"/>
    <property type="match status" value="1"/>
</dbReference>
<feature type="active site" description="Nucleophile" evidence="11">
    <location>
        <position position="187"/>
    </location>
</feature>
<dbReference type="GO" id="GO:0006508">
    <property type="term" value="P:proteolysis"/>
    <property type="evidence" value="ECO:0007669"/>
    <property type="project" value="InterPro"/>
</dbReference>
<dbReference type="UniPathway" id="UPA00219"/>
<dbReference type="STRING" id="1618647.UW30_C0003G0042"/>
<keyword evidence="5" id="KW-0378">Hydrolase</keyword>
<comment type="similarity">
    <text evidence="2 12">Belongs to the peptidase S11 family.</text>
</comment>
<dbReference type="AlphaFoldDB" id="A0A0G1JD48"/>
<dbReference type="GO" id="GO:0008360">
    <property type="term" value="P:regulation of cell shape"/>
    <property type="evidence" value="ECO:0007669"/>
    <property type="project" value="UniProtKB-UniRule"/>
</dbReference>
<name>A0A0G1JD48_9BACT</name>
<evidence type="ECO:0000256" key="8">
    <source>
        <dbReference type="ARBA" id="ARBA00023316"/>
    </source>
</evidence>
<dbReference type="InterPro" id="IPR038063">
    <property type="entry name" value="Transpep_catalytic_dom"/>
</dbReference>
<keyword evidence="13" id="KW-0472">Membrane</keyword>
<feature type="active site" description="Acyl-ester intermediate" evidence="9">
    <location>
        <position position="269"/>
    </location>
</feature>
<keyword evidence="15" id="KW-0121">Carboxypeptidase</keyword>
<comment type="caution">
    <text evidence="15">The sequence shown here is derived from an EMBL/GenBank/DDBJ whole genome shotgun (WGS) entry which is preliminary data.</text>
</comment>
<feature type="active site" description="Proton donor/acceptor" evidence="11">
    <location>
        <position position="168"/>
    </location>
</feature>
<dbReference type="Gene3D" id="2.40.440.10">
    <property type="entry name" value="L,D-transpeptidase catalytic domain-like"/>
    <property type="match status" value="1"/>
</dbReference>
<dbReference type="GO" id="GO:0071972">
    <property type="term" value="F:peptidoglycan L,D-transpeptidase activity"/>
    <property type="evidence" value="ECO:0007669"/>
    <property type="project" value="TreeGrafter"/>
</dbReference>
<proteinExistence type="inferred from homology"/>
<dbReference type="PANTHER" id="PTHR30582">
    <property type="entry name" value="L,D-TRANSPEPTIDASE"/>
    <property type="match status" value="1"/>
</dbReference>
<dbReference type="Pfam" id="PF03734">
    <property type="entry name" value="YkuD"/>
    <property type="match status" value="1"/>
</dbReference>
<feature type="active site" description="Proton acceptor" evidence="9">
    <location>
        <position position="272"/>
    </location>
</feature>
<evidence type="ECO:0000313" key="16">
    <source>
        <dbReference type="Proteomes" id="UP000034736"/>
    </source>
</evidence>
<accession>A0A0G1JD48</accession>
<reference evidence="15 16" key="1">
    <citation type="journal article" date="2015" name="Nature">
        <title>rRNA introns, odd ribosomes, and small enigmatic genomes across a large radiation of phyla.</title>
        <authorList>
            <person name="Brown C.T."/>
            <person name="Hug L.A."/>
            <person name="Thomas B.C."/>
            <person name="Sharon I."/>
            <person name="Castelle C.J."/>
            <person name="Singh A."/>
            <person name="Wilkins M.J."/>
            <person name="Williams K.H."/>
            <person name="Banfield J.F."/>
        </authorList>
    </citation>
    <scope>NUCLEOTIDE SEQUENCE [LARGE SCALE GENOMIC DNA]</scope>
</reference>
<evidence type="ECO:0000256" key="13">
    <source>
        <dbReference type="SAM" id="Phobius"/>
    </source>
</evidence>
<keyword evidence="8 11" id="KW-0961">Cell wall biogenesis/degradation</keyword>
<dbReference type="GO" id="GO:0018104">
    <property type="term" value="P:peptidoglycan-protein cross-linking"/>
    <property type="evidence" value="ECO:0007669"/>
    <property type="project" value="TreeGrafter"/>
</dbReference>
<evidence type="ECO:0000256" key="6">
    <source>
        <dbReference type="ARBA" id="ARBA00022960"/>
    </source>
</evidence>
<dbReference type="EMBL" id="LCHU01000003">
    <property type="protein sequence ID" value="KKT41942.1"/>
    <property type="molecule type" value="Genomic_DNA"/>
</dbReference>
<dbReference type="Pfam" id="PF00768">
    <property type="entry name" value="Peptidase_S11"/>
    <property type="match status" value="1"/>
</dbReference>
<dbReference type="SUPFAM" id="SSF141523">
    <property type="entry name" value="L,D-transpeptidase catalytic domain-like"/>
    <property type="match status" value="1"/>
</dbReference>
<evidence type="ECO:0000313" key="15">
    <source>
        <dbReference type="EMBL" id="KKT41942.1"/>
    </source>
</evidence>
<evidence type="ECO:0000256" key="9">
    <source>
        <dbReference type="PIRSR" id="PIRSR618044-1"/>
    </source>
</evidence>
<dbReference type="GO" id="GO:0016740">
    <property type="term" value="F:transferase activity"/>
    <property type="evidence" value="ECO:0007669"/>
    <property type="project" value="UniProtKB-KW"/>
</dbReference>
<protein>
    <submittedName>
        <fullName evidence="15">D-alanyl-D-alanine carboxypeptidase</fullName>
    </submittedName>
</protein>
<feature type="transmembrane region" description="Helical" evidence="13">
    <location>
        <begin position="12"/>
        <end position="31"/>
    </location>
</feature>